<name>A0AAW3W6E4_CLOBE</name>
<sequence>MYEQYPYCAKCSKYYNSRHKCDSNPIYILKPTKHIVDRLYSLGFDVAQTTHGLSKTPPTNEAHFARIEIIFGFVYSELLLQELPEGWCWEDNTLQSMLVYTAEIEYNTPHFNLKEKKCNQGIKLLEAYLDAINDEGLKAAMLLLNN</sequence>
<accession>A0AAW3W6E4</accession>
<reference evidence="1" key="2">
    <citation type="journal article" date="2022" name="Nat. Biotechnol.">
        <title>Carbon-negative production of acetone and isopropanol by gas fermentation at industrial pilot scale.</title>
        <authorList>
            <person name="Liew F.E."/>
            <person name="Nogle R."/>
            <person name="Abdalla T."/>
            <person name="Rasor B.J."/>
            <person name="Canter C."/>
            <person name="Jensen R.O."/>
            <person name="Wang L."/>
            <person name="Strutz J."/>
            <person name="Chirania P."/>
            <person name="De Tissera S."/>
            <person name="Mueller A.P."/>
            <person name="Ruan Z."/>
            <person name="Gao A."/>
            <person name="Tran L."/>
            <person name="Engle N.L."/>
            <person name="Bromley J.C."/>
            <person name="Daniell J."/>
            <person name="Conrado R."/>
            <person name="Tschaplinski T.J."/>
            <person name="Giannone R.J."/>
            <person name="Hettich R.L."/>
            <person name="Karim A.S."/>
            <person name="Simpson S.D."/>
            <person name="Brown S.D."/>
            <person name="Leang C."/>
            <person name="Jewett M.C."/>
            <person name="Kopke M."/>
        </authorList>
    </citation>
    <scope>NUCLEOTIDE SEQUENCE</scope>
    <source>
        <strain evidence="1">DJ015</strain>
    </source>
</reference>
<dbReference type="RefSeq" id="WP_171780210.1">
    <property type="nucleotide sequence ID" value="NZ_JABAGV010000010.1"/>
</dbReference>
<proteinExistence type="predicted"/>
<protein>
    <submittedName>
        <fullName evidence="1">Uncharacterized protein</fullName>
    </submittedName>
</protein>
<evidence type="ECO:0000313" key="2">
    <source>
        <dbReference type="Proteomes" id="UP001194098"/>
    </source>
</evidence>
<comment type="caution">
    <text evidence="1">The sequence shown here is derived from an EMBL/GenBank/DDBJ whole genome shotgun (WGS) entry which is preliminary data.</text>
</comment>
<reference evidence="1" key="1">
    <citation type="submission" date="2020-04" db="EMBL/GenBank/DDBJ databases">
        <authorList>
            <person name="Brown S."/>
        </authorList>
    </citation>
    <scope>NUCLEOTIDE SEQUENCE</scope>
    <source>
        <strain evidence="1">DJ015</strain>
    </source>
</reference>
<gene>
    <name evidence="1" type="ORF">HGI39_05645</name>
</gene>
<organism evidence="1 2">
    <name type="scientific">Clostridium beijerinckii</name>
    <name type="common">Clostridium MP</name>
    <dbReference type="NCBI Taxonomy" id="1520"/>
    <lineage>
        <taxon>Bacteria</taxon>
        <taxon>Bacillati</taxon>
        <taxon>Bacillota</taxon>
        <taxon>Clostridia</taxon>
        <taxon>Eubacteriales</taxon>
        <taxon>Clostridiaceae</taxon>
        <taxon>Clostridium</taxon>
    </lineage>
</organism>
<dbReference type="EMBL" id="JABAGV010000010">
    <property type="protein sequence ID" value="MBC2474197.1"/>
    <property type="molecule type" value="Genomic_DNA"/>
</dbReference>
<dbReference type="Proteomes" id="UP001194098">
    <property type="component" value="Unassembled WGS sequence"/>
</dbReference>
<evidence type="ECO:0000313" key="1">
    <source>
        <dbReference type="EMBL" id="MBC2474197.1"/>
    </source>
</evidence>
<dbReference type="AlphaFoldDB" id="A0AAW3W6E4"/>